<dbReference type="GO" id="GO:0019867">
    <property type="term" value="C:outer membrane"/>
    <property type="evidence" value="ECO:0007669"/>
    <property type="project" value="InterPro"/>
</dbReference>
<dbReference type="EMBL" id="CP064781">
    <property type="protein sequence ID" value="QRJ64418.1"/>
    <property type="molecule type" value="Genomic_DNA"/>
</dbReference>
<keyword evidence="2" id="KW-0472">Membrane</keyword>
<evidence type="ECO:0000313" key="5">
    <source>
        <dbReference type="EMBL" id="QRJ64418.1"/>
    </source>
</evidence>
<feature type="domain" description="Outer membrane protein assembly factor BamE" evidence="4">
    <location>
        <begin position="86"/>
        <end position="120"/>
    </location>
</feature>
<evidence type="ECO:0000256" key="3">
    <source>
        <dbReference type="SAM" id="SignalP"/>
    </source>
</evidence>
<keyword evidence="1 3" id="KW-0732">Signal</keyword>
<keyword evidence="6" id="KW-1185">Reference proteome</keyword>
<name>A0A974SQ34_9RHOO</name>
<sequence>MFKRLAAALVSLAAAVLPGCDAVYLGEFKPGVSTAAEVRQRMGAPAAEYANADGSVTWEYNRQPQGVHTHMLTFGADQVLLRIEQVLSDDNYAQLANGMSKEQVRRILGKPGSTMTFPGRREEVWDWKVEGTPPEEWHFYAHFSTDSGLLVGAGKTFVQRGG</sequence>
<dbReference type="AlphaFoldDB" id="A0A974SQ34"/>
<dbReference type="KEGG" id="ares:IWH25_03430"/>
<evidence type="ECO:0000313" key="6">
    <source>
        <dbReference type="Proteomes" id="UP000663444"/>
    </source>
</evidence>
<evidence type="ECO:0000256" key="1">
    <source>
        <dbReference type="ARBA" id="ARBA00022729"/>
    </source>
</evidence>
<accession>A0A974SQ34</accession>
<dbReference type="InterPro" id="IPR037873">
    <property type="entry name" value="BamE-like"/>
</dbReference>
<feature type="signal peptide" evidence="3">
    <location>
        <begin position="1"/>
        <end position="22"/>
    </location>
</feature>
<dbReference type="RefSeq" id="WP_203387960.1">
    <property type="nucleotide sequence ID" value="NZ_CP064781.1"/>
</dbReference>
<dbReference type="Pfam" id="PF04355">
    <property type="entry name" value="BamE"/>
    <property type="match status" value="1"/>
</dbReference>
<reference evidence="5" key="1">
    <citation type="submission" date="2020-11" db="EMBL/GenBank/DDBJ databases">
        <title>Azospira restricta DSM 18626 genome sequence.</title>
        <authorList>
            <person name="Moe W.M."/>
        </authorList>
    </citation>
    <scope>NUCLEOTIDE SEQUENCE</scope>
    <source>
        <strain evidence="5">DSM 18626</strain>
    </source>
</reference>
<gene>
    <name evidence="5" type="primary">bamE</name>
    <name evidence="5" type="ORF">IWH25_03430</name>
</gene>
<dbReference type="Gene3D" id="3.30.1450.10">
    <property type="match status" value="1"/>
</dbReference>
<evidence type="ECO:0000256" key="2">
    <source>
        <dbReference type="ARBA" id="ARBA00023136"/>
    </source>
</evidence>
<protein>
    <submittedName>
        <fullName evidence="5">Outer membrane protein assembly factor BamE</fullName>
    </submittedName>
</protein>
<evidence type="ECO:0000259" key="4">
    <source>
        <dbReference type="Pfam" id="PF04355"/>
    </source>
</evidence>
<dbReference type="InterPro" id="IPR007450">
    <property type="entry name" value="BamE_dom"/>
</dbReference>
<proteinExistence type="predicted"/>
<dbReference type="Proteomes" id="UP000663444">
    <property type="component" value="Chromosome"/>
</dbReference>
<feature type="chain" id="PRO_5036894462" evidence="3">
    <location>
        <begin position="23"/>
        <end position="162"/>
    </location>
</feature>
<organism evidence="5 6">
    <name type="scientific">Azospira restricta</name>
    <dbReference type="NCBI Taxonomy" id="404405"/>
    <lineage>
        <taxon>Bacteria</taxon>
        <taxon>Pseudomonadati</taxon>
        <taxon>Pseudomonadota</taxon>
        <taxon>Betaproteobacteria</taxon>
        <taxon>Rhodocyclales</taxon>
        <taxon>Rhodocyclaceae</taxon>
        <taxon>Azospira</taxon>
    </lineage>
</organism>